<dbReference type="Proteomes" id="UP000464787">
    <property type="component" value="Chromosome"/>
</dbReference>
<dbReference type="EMBL" id="CP047650">
    <property type="protein sequence ID" value="QHJ00333.1"/>
    <property type="molecule type" value="Genomic_DNA"/>
</dbReference>
<evidence type="ECO:0000313" key="4">
    <source>
        <dbReference type="Proteomes" id="UP000464787"/>
    </source>
</evidence>
<dbReference type="Pfam" id="PF00551">
    <property type="entry name" value="Formyl_trans_N"/>
    <property type="match status" value="1"/>
</dbReference>
<dbReference type="KEGG" id="xyk:GT347_21545"/>
<protein>
    <submittedName>
        <fullName evidence="3">Formyltransferase</fullName>
    </submittedName>
</protein>
<feature type="domain" description="Formyl transferase N-terminal" evidence="1">
    <location>
        <begin position="25"/>
        <end position="178"/>
    </location>
</feature>
<dbReference type="PANTHER" id="PTHR11138:SF5">
    <property type="entry name" value="METHIONYL-TRNA FORMYLTRANSFERASE, MITOCHONDRIAL"/>
    <property type="match status" value="1"/>
</dbReference>
<dbReference type="InterPro" id="IPR005793">
    <property type="entry name" value="Formyl_trans_C"/>
</dbReference>
<organism evidence="3 4">
    <name type="scientific">Xylophilus rhododendri</name>
    <dbReference type="NCBI Taxonomy" id="2697032"/>
    <lineage>
        <taxon>Bacteria</taxon>
        <taxon>Pseudomonadati</taxon>
        <taxon>Pseudomonadota</taxon>
        <taxon>Betaproteobacteria</taxon>
        <taxon>Burkholderiales</taxon>
        <taxon>Xylophilus</taxon>
    </lineage>
</organism>
<dbReference type="AlphaFoldDB" id="A0A857JBI6"/>
<name>A0A857JBI6_9BURK</name>
<proteinExistence type="predicted"/>
<dbReference type="SUPFAM" id="SSF53328">
    <property type="entry name" value="Formyltransferase"/>
    <property type="match status" value="1"/>
</dbReference>
<evidence type="ECO:0000259" key="1">
    <source>
        <dbReference type="Pfam" id="PF00551"/>
    </source>
</evidence>
<feature type="domain" description="Formyl transferase C-terminal" evidence="2">
    <location>
        <begin position="203"/>
        <end position="284"/>
    </location>
</feature>
<gene>
    <name evidence="3" type="ORF">GT347_21545</name>
</gene>
<dbReference type="NCBIfam" id="NF005414">
    <property type="entry name" value="PRK06988.1"/>
    <property type="match status" value="1"/>
</dbReference>
<evidence type="ECO:0000313" key="3">
    <source>
        <dbReference type="EMBL" id="QHJ00333.1"/>
    </source>
</evidence>
<dbReference type="InterPro" id="IPR002376">
    <property type="entry name" value="Formyl_transf_N"/>
</dbReference>
<evidence type="ECO:0000259" key="2">
    <source>
        <dbReference type="Pfam" id="PF02911"/>
    </source>
</evidence>
<dbReference type="GO" id="GO:0004479">
    <property type="term" value="F:methionyl-tRNA formyltransferase activity"/>
    <property type="evidence" value="ECO:0007669"/>
    <property type="project" value="TreeGrafter"/>
</dbReference>
<dbReference type="GO" id="GO:0005829">
    <property type="term" value="C:cytosol"/>
    <property type="evidence" value="ECO:0007669"/>
    <property type="project" value="TreeGrafter"/>
</dbReference>
<accession>A0A857JBI6</accession>
<dbReference type="InterPro" id="IPR036477">
    <property type="entry name" value="Formyl_transf_N_sf"/>
</dbReference>
<sequence>MKRAIVFAYHQVGVRCLKVLLDAGVRVDLVVTHRDQPGENIWFDSVAALAQEHGIDCIAPDDANAPEVLARGAALQPDFVFSFYFRQMLKEPWLLLPRLGAWNMHGSLLPQFRGRVPVNWAVIEGARATGATLHAMEIKPDAGAIAGQFAVPILGDDTAAEVFAKVVVASELVLVRALPGLLGGTAVLSPQRLSDGRYYGGRKPEDGRIPADGSAQRIHDLVRALAPPYPPAFLDIAGRRVFIERSLRAAGLPQLPGQGLRLACHEGRLWLLAGDGSLLRILRATVDGQLLDPALFLSLFGSAIVAADTSAAPSPIC</sequence>
<dbReference type="Gene3D" id="3.40.50.12230">
    <property type="match status" value="1"/>
</dbReference>
<reference evidence="3 4" key="1">
    <citation type="submission" date="2020-01" db="EMBL/GenBank/DDBJ databases">
        <title>Genome sequencing of strain KACC 21265.</title>
        <authorList>
            <person name="Heo J."/>
            <person name="Kim S.-J."/>
            <person name="Kim J.-S."/>
            <person name="Hong S.-B."/>
            <person name="Kwon S.-W."/>
        </authorList>
    </citation>
    <scope>NUCLEOTIDE SEQUENCE [LARGE SCALE GENOMIC DNA]</scope>
    <source>
        <strain evidence="3 4">KACC 21265</strain>
    </source>
</reference>
<dbReference type="RefSeq" id="WP_160554143.1">
    <property type="nucleotide sequence ID" value="NZ_CP047650.1"/>
</dbReference>
<keyword evidence="4" id="KW-1185">Reference proteome</keyword>
<keyword evidence="3" id="KW-0808">Transferase</keyword>
<dbReference type="PANTHER" id="PTHR11138">
    <property type="entry name" value="METHIONYL-TRNA FORMYLTRANSFERASE"/>
    <property type="match status" value="1"/>
</dbReference>
<dbReference type="InterPro" id="IPR011034">
    <property type="entry name" value="Formyl_transferase-like_C_sf"/>
</dbReference>
<dbReference type="SUPFAM" id="SSF50486">
    <property type="entry name" value="FMT C-terminal domain-like"/>
    <property type="match status" value="1"/>
</dbReference>
<dbReference type="Pfam" id="PF02911">
    <property type="entry name" value="Formyl_trans_C"/>
    <property type="match status" value="1"/>
</dbReference>